<dbReference type="GO" id="GO:0005737">
    <property type="term" value="C:cytoplasm"/>
    <property type="evidence" value="ECO:0007669"/>
    <property type="project" value="UniProtKB-SubCell"/>
</dbReference>
<dbReference type="GO" id="GO:0044205">
    <property type="term" value="P:'de novo' UMP biosynthetic process"/>
    <property type="evidence" value="ECO:0007669"/>
    <property type="project" value="UniProtKB-UniPathway"/>
</dbReference>
<dbReference type="PANTHER" id="PTHR48109:SF1">
    <property type="entry name" value="DIHYDROOROTATE DEHYDROGENASE (FUMARATE)"/>
    <property type="match status" value="1"/>
</dbReference>
<protein>
    <recommendedName>
        <fullName evidence="5 12">Dihydroorotate dehydrogenase (fumarate)</fullName>
        <ecNumber evidence="12">1.3.98.1</ecNumber>
    </recommendedName>
    <alternativeName>
        <fullName evidence="12">Dihydroorotate oxidase</fullName>
    </alternativeName>
</protein>
<proteinExistence type="inferred from homology"/>
<dbReference type="EMBL" id="BLBS01000020">
    <property type="protein sequence ID" value="GET87405.1"/>
    <property type="molecule type" value="Genomic_DNA"/>
</dbReference>
<evidence type="ECO:0000256" key="10">
    <source>
        <dbReference type="ARBA" id="ARBA00023002"/>
    </source>
</evidence>
<evidence type="ECO:0000256" key="8">
    <source>
        <dbReference type="ARBA" id="ARBA00022643"/>
    </source>
</evidence>
<evidence type="ECO:0000313" key="15">
    <source>
        <dbReference type="Proteomes" id="UP000419144"/>
    </source>
</evidence>
<comment type="subunit">
    <text evidence="12">Homodimer.</text>
</comment>
<dbReference type="Gene3D" id="3.20.20.70">
    <property type="entry name" value="Aldolase class I"/>
    <property type="match status" value="1"/>
</dbReference>
<dbReference type="VEuPathDB" id="TriTrypDB:LtaPh_1605100"/>
<dbReference type="FunFam" id="3.20.20.70:FF:000027">
    <property type="entry name" value="Dihydropyrimidine dehydrogenase [NADP(+)]"/>
    <property type="match status" value="1"/>
</dbReference>
<keyword evidence="8 12" id="KW-0288">FMN</keyword>
<dbReference type="AlphaFoldDB" id="A0A640KE91"/>
<dbReference type="InterPro" id="IPR005720">
    <property type="entry name" value="Dihydroorotate_DH_cat"/>
</dbReference>
<dbReference type="InterPro" id="IPR050074">
    <property type="entry name" value="DHO_dehydrogenase"/>
</dbReference>
<dbReference type="PANTHER" id="PTHR48109">
    <property type="entry name" value="DIHYDROOROTATE DEHYDROGENASE (QUINONE), MITOCHONDRIAL-RELATED"/>
    <property type="match status" value="1"/>
</dbReference>
<comment type="subcellular location">
    <subcellularLocation>
        <location evidence="2 12">Cytoplasm</location>
    </subcellularLocation>
</comment>
<evidence type="ECO:0000256" key="6">
    <source>
        <dbReference type="ARBA" id="ARBA00022490"/>
    </source>
</evidence>
<evidence type="ECO:0000256" key="11">
    <source>
        <dbReference type="ARBA" id="ARBA00058668"/>
    </source>
</evidence>
<evidence type="ECO:0000259" key="13">
    <source>
        <dbReference type="Pfam" id="PF01180"/>
    </source>
</evidence>
<dbReference type="SUPFAM" id="SSF51395">
    <property type="entry name" value="FMN-linked oxidoreductases"/>
    <property type="match status" value="1"/>
</dbReference>
<sequence length="393" mass="42959">MPHPCHRPNPSQSIASSLARLSHSKRLIRVTCQHTNTYTSFFSLPQRAQPVHRASARTFAACCTLFLFLLDVTAPPAAAAMSLQVNILSNRFANPFMNAAGVMCSTTEDLVTMTKSDSGSLVSKSCTPAPRAGNPTPRYRSLPLGSINSMGLPNNGFDFYLDYAAEKHDYSRKPLFLSMSGLSVQENVEMCRRLAAVATEKGVLLELNLSCPNVPGKPQVAYDFDAMREYLTAVSEVYPHSFGVKMPPYFDIAHFDAAAEILNAFPKVQFITCINSIGNGLMIDVETESVMIKPKQGFGGLGGRYILPTALANVNAFYRRCPDKLIFGCGGVYTGEDAFLHVLAGASMVQVGTALYEEGSSIFERLTKELLEVMAKKGYKTLDEFRGKVKTLD</sequence>
<comment type="function">
    <text evidence="11">Catalyzes the conversion of dihydroorotate to orotate with fumarate as the electron acceptor. Molecular oxygen can replace fumarate in vitro.</text>
</comment>
<evidence type="ECO:0000256" key="9">
    <source>
        <dbReference type="ARBA" id="ARBA00022975"/>
    </source>
</evidence>
<evidence type="ECO:0000256" key="3">
    <source>
        <dbReference type="ARBA" id="ARBA00004725"/>
    </source>
</evidence>
<reference evidence="14" key="1">
    <citation type="submission" date="2019-11" db="EMBL/GenBank/DDBJ databases">
        <title>Leishmania tarentolae CDS.</title>
        <authorList>
            <person name="Goto Y."/>
            <person name="Yamagishi J."/>
        </authorList>
    </citation>
    <scope>NUCLEOTIDE SEQUENCE [LARGE SCALE GENOMIC DNA]</scope>
    <source>
        <strain evidence="14">Parrot Tar II</strain>
    </source>
</reference>
<comment type="pathway">
    <text evidence="3 12">Pyrimidine metabolism; UMP biosynthesis via de novo pathway.</text>
</comment>
<dbReference type="UniPathway" id="UPA00070"/>
<dbReference type="GO" id="GO:0006207">
    <property type="term" value="P:'de novo' pyrimidine nucleobase biosynthetic process"/>
    <property type="evidence" value="ECO:0007669"/>
    <property type="project" value="TreeGrafter"/>
</dbReference>
<keyword evidence="10 12" id="KW-0560">Oxidoreductase</keyword>
<dbReference type="Pfam" id="PF01180">
    <property type="entry name" value="DHO_dh"/>
    <property type="match status" value="1"/>
</dbReference>
<dbReference type="Proteomes" id="UP000419144">
    <property type="component" value="Unassembled WGS sequence"/>
</dbReference>
<keyword evidence="7 12" id="KW-0285">Flavoprotein</keyword>
<gene>
    <name evidence="14" type="ORF">LtaPh_1605100</name>
</gene>
<keyword evidence="15" id="KW-1185">Reference proteome</keyword>
<organism evidence="14 15">
    <name type="scientific">Leishmania tarentolae</name>
    <name type="common">Sauroleishmania tarentolae</name>
    <dbReference type="NCBI Taxonomy" id="5689"/>
    <lineage>
        <taxon>Eukaryota</taxon>
        <taxon>Discoba</taxon>
        <taxon>Euglenozoa</taxon>
        <taxon>Kinetoplastea</taxon>
        <taxon>Metakinetoplastina</taxon>
        <taxon>Trypanosomatida</taxon>
        <taxon>Trypanosomatidae</taxon>
        <taxon>Leishmaniinae</taxon>
        <taxon>Leishmania</taxon>
        <taxon>lizard Leishmania</taxon>
    </lineage>
</organism>
<comment type="cofactor">
    <cofactor evidence="1 12">
        <name>FMN</name>
        <dbReference type="ChEBI" id="CHEBI:58210"/>
    </cofactor>
</comment>
<keyword evidence="6 12" id="KW-0963">Cytoplasm</keyword>
<evidence type="ECO:0000256" key="7">
    <source>
        <dbReference type="ARBA" id="ARBA00022630"/>
    </source>
</evidence>
<name>A0A640KE91_LEITA</name>
<comment type="caution">
    <text evidence="14">The sequence shown here is derived from an EMBL/GenBank/DDBJ whole genome shotgun (WGS) entry which is preliminary data.</text>
</comment>
<evidence type="ECO:0000256" key="4">
    <source>
        <dbReference type="ARBA" id="ARBA00008008"/>
    </source>
</evidence>
<dbReference type="NCBIfam" id="NF002702">
    <property type="entry name" value="PRK02506.1"/>
    <property type="match status" value="1"/>
</dbReference>
<accession>A0A640KE91</accession>
<feature type="domain" description="Dihydroorotate dehydrogenase catalytic" evidence="13">
    <location>
        <begin position="83"/>
        <end position="374"/>
    </location>
</feature>
<keyword evidence="9 12" id="KW-0665">Pyrimidine biosynthesis</keyword>
<evidence type="ECO:0000256" key="12">
    <source>
        <dbReference type="RuleBase" id="RU364042"/>
    </source>
</evidence>
<evidence type="ECO:0000256" key="1">
    <source>
        <dbReference type="ARBA" id="ARBA00001917"/>
    </source>
</evidence>
<dbReference type="InterPro" id="IPR033886">
    <property type="entry name" value="DHOD_1A"/>
</dbReference>
<comment type="catalytic activity">
    <reaction evidence="12">
        <text>(S)-dihydroorotate + fumarate = orotate + succinate</text>
        <dbReference type="Rhea" id="RHEA:30059"/>
        <dbReference type="ChEBI" id="CHEBI:29806"/>
        <dbReference type="ChEBI" id="CHEBI:30031"/>
        <dbReference type="ChEBI" id="CHEBI:30839"/>
        <dbReference type="ChEBI" id="CHEBI:30864"/>
        <dbReference type="EC" id="1.3.98.1"/>
    </reaction>
</comment>
<dbReference type="InterPro" id="IPR013785">
    <property type="entry name" value="Aldolase_TIM"/>
</dbReference>
<dbReference type="EC" id="1.3.98.1" evidence="12"/>
<evidence type="ECO:0000313" key="14">
    <source>
        <dbReference type="EMBL" id="GET87405.1"/>
    </source>
</evidence>
<dbReference type="GO" id="GO:1990663">
    <property type="term" value="F:dihydroorotate dehydrogenase (fumarate) activity"/>
    <property type="evidence" value="ECO:0007669"/>
    <property type="project" value="UniProtKB-EC"/>
</dbReference>
<comment type="similarity">
    <text evidence="4 12">Belongs to the dihydroorotate dehydrogenase family. Type 1 subfamily.</text>
</comment>
<evidence type="ECO:0000256" key="5">
    <source>
        <dbReference type="ARBA" id="ARBA00021374"/>
    </source>
</evidence>
<dbReference type="CDD" id="cd04741">
    <property type="entry name" value="DHOD_1A_like"/>
    <property type="match status" value="1"/>
</dbReference>
<evidence type="ECO:0000256" key="2">
    <source>
        <dbReference type="ARBA" id="ARBA00004496"/>
    </source>
</evidence>
<dbReference type="OrthoDB" id="14784at2759"/>